<reference evidence="17 18" key="1">
    <citation type="journal article" date="2019" name="Appl. Environ. Microbiol.">
        <title>Environmental Evidence and Genomic Insight of Iron-oxidizing Bacteria Preference Towards More Corrosion Resistant Stainless Steel at Higher Salinities.</title>
        <authorList>
            <person name="Garrison C.E."/>
            <person name="Price K.A."/>
            <person name="Field E.K."/>
        </authorList>
    </citation>
    <scope>NUCLEOTIDE SEQUENCE [LARGE SCALE GENOMIC DNA]</scope>
    <source>
        <strain evidence="17 18">P3</strain>
    </source>
</reference>
<keyword evidence="11 16" id="KW-0067">ATP-binding</keyword>
<evidence type="ECO:0000256" key="3">
    <source>
        <dbReference type="ARBA" id="ARBA00004496"/>
    </source>
</evidence>
<dbReference type="PANTHER" id="PTHR34265">
    <property type="entry name" value="TYPE III PANTOTHENATE KINASE"/>
    <property type="match status" value="1"/>
</dbReference>
<organism evidence="17 18">
    <name type="scientific">Mariprofundus erugo</name>
    <dbReference type="NCBI Taxonomy" id="2528639"/>
    <lineage>
        <taxon>Bacteria</taxon>
        <taxon>Pseudomonadati</taxon>
        <taxon>Pseudomonadota</taxon>
        <taxon>Candidatius Mariprofundia</taxon>
        <taxon>Mariprofundales</taxon>
        <taxon>Mariprofundaceae</taxon>
        <taxon>Mariprofundus</taxon>
    </lineage>
</organism>
<proteinExistence type="inferred from homology"/>
<comment type="pathway">
    <text evidence="4 16">Cofactor biosynthesis; coenzyme A biosynthesis; CoA from (R)-pantothenate: step 1/5.</text>
</comment>
<evidence type="ECO:0000256" key="11">
    <source>
        <dbReference type="ARBA" id="ARBA00022840"/>
    </source>
</evidence>
<keyword evidence="7 16" id="KW-0963">Cytoplasm</keyword>
<accession>A0A5R9GL73</accession>
<evidence type="ECO:0000256" key="7">
    <source>
        <dbReference type="ARBA" id="ARBA00022490"/>
    </source>
</evidence>
<evidence type="ECO:0000256" key="1">
    <source>
        <dbReference type="ARBA" id="ARBA00001206"/>
    </source>
</evidence>
<dbReference type="RefSeq" id="WP_138239152.1">
    <property type="nucleotide sequence ID" value="NZ_VBRY01000006.1"/>
</dbReference>
<keyword evidence="18" id="KW-1185">Reference proteome</keyword>
<sequence length="268" mass="28150">MNNHVNNHSLMLVADVGNTHMVFGLYGGDALLAHWRLASARDYTPDELAWQLHGMFTQSGYTAASVAGIMVASVVPHLDKSLAAACGRIFGQQPAFVGSNEVKIGMAVDYKHPREVGADRIVNAVAARERFGAPVIVMDCGTATTFDVVSPAGHYAGGLIIPGAEVALAALCQRAAKLPEVTLARSEVLIGRDTATSMQAGSYWSAVDALSGLITRLRGQAGYGAAPVVATGGLVPLLIGDLPAVDHHLPYLTLDGLKLLADRHFRAC</sequence>
<dbReference type="GO" id="GO:0015937">
    <property type="term" value="P:coenzyme A biosynthetic process"/>
    <property type="evidence" value="ECO:0007669"/>
    <property type="project" value="UniProtKB-UniRule"/>
</dbReference>
<dbReference type="Proteomes" id="UP000306585">
    <property type="component" value="Unassembled WGS sequence"/>
</dbReference>
<comment type="cofactor">
    <cofactor evidence="2">
        <name>K(+)</name>
        <dbReference type="ChEBI" id="CHEBI:29103"/>
    </cofactor>
</comment>
<keyword evidence="8 16" id="KW-0808">Transferase</keyword>
<dbReference type="AlphaFoldDB" id="A0A5R9GL73"/>
<dbReference type="HAMAP" id="MF_01274">
    <property type="entry name" value="Pantothen_kinase_3"/>
    <property type="match status" value="1"/>
</dbReference>
<dbReference type="UniPathway" id="UPA00241">
    <property type="reaction ID" value="UER00352"/>
</dbReference>
<feature type="active site" description="Proton acceptor" evidence="16">
    <location>
        <position position="119"/>
    </location>
</feature>
<comment type="subcellular location">
    <subcellularLocation>
        <location evidence="3 16">Cytoplasm</location>
    </subcellularLocation>
</comment>
<evidence type="ECO:0000313" key="17">
    <source>
        <dbReference type="EMBL" id="TLS67236.1"/>
    </source>
</evidence>
<dbReference type="EMBL" id="VBRY01000006">
    <property type="protein sequence ID" value="TLS67236.1"/>
    <property type="molecule type" value="Genomic_DNA"/>
</dbReference>
<comment type="subunit">
    <text evidence="5 16">Homodimer.</text>
</comment>
<evidence type="ECO:0000256" key="16">
    <source>
        <dbReference type="HAMAP-Rule" id="MF_01274"/>
    </source>
</evidence>
<comment type="caution">
    <text evidence="17">The sequence shown here is derived from an EMBL/GenBank/DDBJ whole genome shotgun (WGS) entry which is preliminary data.</text>
</comment>
<dbReference type="NCBIfam" id="NF009855">
    <property type="entry name" value="PRK13321.1"/>
    <property type="match status" value="1"/>
</dbReference>
<evidence type="ECO:0000256" key="10">
    <source>
        <dbReference type="ARBA" id="ARBA00022777"/>
    </source>
</evidence>
<protein>
    <recommendedName>
        <fullName evidence="15 16">Type III pantothenate kinase</fullName>
        <ecNumber evidence="6 16">2.7.1.33</ecNumber>
    </recommendedName>
    <alternativeName>
        <fullName evidence="16">PanK-III</fullName>
    </alternativeName>
    <alternativeName>
        <fullName evidence="16">Pantothenic acid kinase</fullName>
    </alternativeName>
</protein>
<gene>
    <name evidence="16" type="primary">coaX</name>
    <name evidence="17" type="ORF">FEF65_07290</name>
</gene>
<keyword evidence="12 16" id="KW-0630">Potassium</keyword>
<dbReference type="Pfam" id="PF03309">
    <property type="entry name" value="Pan_kinase"/>
    <property type="match status" value="1"/>
</dbReference>
<dbReference type="CDD" id="cd24015">
    <property type="entry name" value="ASKHA_NBD_PanK-III"/>
    <property type="match status" value="1"/>
</dbReference>
<keyword evidence="9 16" id="KW-0547">Nucleotide-binding</keyword>
<dbReference type="GO" id="GO:0046872">
    <property type="term" value="F:metal ion binding"/>
    <property type="evidence" value="ECO:0007669"/>
    <property type="project" value="UniProtKB-KW"/>
</dbReference>
<evidence type="ECO:0000256" key="2">
    <source>
        <dbReference type="ARBA" id="ARBA00001958"/>
    </source>
</evidence>
<dbReference type="OrthoDB" id="5290258at2"/>
<evidence type="ECO:0000256" key="15">
    <source>
        <dbReference type="ARBA" id="ARBA00040883"/>
    </source>
</evidence>
<name>A0A5R9GL73_9PROT</name>
<evidence type="ECO:0000256" key="13">
    <source>
        <dbReference type="ARBA" id="ARBA00022993"/>
    </source>
</evidence>
<evidence type="ECO:0000256" key="6">
    <source>
        <dbReference type="ARBA" id="ARBA00012102"/>
    </source>
</evidence>
<dbReference type="NCBIfam" id="TIGR00671">
    <property type="entry name" value="baf"/>
    <property type="match status" value="1"/>
</dbReference>
<feature type="binding site" evidence="16">
    <location>
        <position position="142"/>
    </location>
    <ligand>
        <name>ATP</name>
        <dbReference type="ChEBI" id="CHEBI:30616"/>
    </ligand>
</feature>
<evidence type="ECO:0000256" key="5">
    <source>
        <dbReference type="ARBA" id="ARBA00011738"/>
    </source>
</evidence>
<comment type="catalytic activity">
    <reaction evidence="1 16">
        <text>(R)-pantothenate + ATP = (R)-4'-phosphopantothenate + ADP + H(+)</text>
        <dbReference type="Rhea" id="RHEA:16373"/>
        <dbReference type="ChEBI" id="CHEBI:10986"/>
        <dbReference type="ChEBI" id="CHEBI:15378"/>
        <dbReference type="ChEBI" id="CHEBI:29032"/>
        <dbReference type="ChEBI" id="CHEBI:30616"/>
        <dbReference type="ChEBI" id="CHEBI:456216"/>
        <dbReference type="EC" id="2.7.1.33"/>
    </reaction>
</comment>
<dbReference type="GO" id="GO:0005737">
    <property type="term" value="C:cytoplasm"/>
    <property type="evidence" value="ECO:0007669"/>
    <property type="project" value="UniProtKB-SubCell"/>
</dbReference>
<feature type="binding site" evidence="16">
    <location>
        <position position="139"/>
    </location>
    <ligand>
        <name>K(+)</name>
        <dbReference type="ChEBI" id="CHEBI:29103"/>
    </ligand>
</feature>
<feature type="binding site" evidence="16">
    <location>
        <begin position="117"/>
        <end position="120"/>
    </location>
    <ligand>
        <name>substrate</name>
    </ligand>
</feature>
<dbReference type="GO" id="GO:0004594">
    <property type="term" value="F:pantothenate kinase activity"/>
    <property type="evidence" value="ECO:0007669"/>
    <property type="project" value="UniProtKB-UniRule"/>
</dbReference>
<keyword evidence="13 16" id="KW-0173">Coenzyme A biosynthesis</keyword>
<dbReference type="EC" id="2.7.1.33" evidence="6 16"/>
<dbReference type="PANTHER" id="PTHR34265:SF1">
    <property type="entry name" value="TYPE III PANTOTHENATE KINASE"/>
    <property type="match status" value="1"/>
</dbReference>
<evidence type="ECO:0000256" key="4">
    <source>
        <dbReference type="ARBA" id="ARBA00005225"/>
    </source>
</evidence>
<evidence type="ECO:0000256" key="9">
    <source>
        <dbReference type="ARBA" id="ARBA00022741"/>
    </source>
</evidence>
<dbReference type="Gene3D" id="3.30.420.40">
    <property type="match status" value="2"/>
</dbReference>
<comment type="function">
    <text evidence="16">Catalyzes the phosphorylation of pantothenate (Pan), the first step in CoA biosynthesis.</text>
</comment>
<keyword evidence="16" id="KW-0479">Metal-binding</keyword>
<dbReference type="GO" id="GO:0005524">
    <property type="term" value="F:ATP binding"/>
    <property type="evidence" value="ECO:0007669"/>
    <property type="project" value="UniProtKB-UniRule"/>
</dbReference>
<dbReference type="InterPro" id="IPR004619">
    <property type="entry name" value="Type_III_PanK"/>
</dbReference>
<feature type="binding site" evidence="16">
    <location>
        <begin position="15"/>
        <end position="22"/>
    </location>
    <ligand>
        <name>ATP</name>
        <dbReference type="ChEBI" id="CHEBI:30616"/>
    </ligand>
</feature>
<dbReference type="InterPro" id="IPR043129">
    <property type="entry name" value="ATPase_NBD"/>
</dbReference>
<dbReference type="SUPFAM" id="SSF53067">
    <property type="entry name" value="Actin-like ATPase domain"/>
    <property type="match status" value="2"/>
</dbReference>
<feature type="binding site" evidence="16">
    <location>
        <position position="110"/>
    </location>
    <ligand>
        <name>substrate</name>
    </ligand>
</feature>
<comment type="similarity">
    <text evidence="14 16">Belongs to the type III pantothenate kinase family.</text>
</comment>
<evidence type="ECO:0000256" key="14">
    <source>
        <dbReference type="ARBA" id="ARBA00038036"/>
    </source>
</evidence>
<keyword evidence="10 16" id="KW-0418">Kinase</keyword>
<evidence type="ECO:0000313" key="18">
    <source>
        <dbReference type="Proteomes" id="UP000306585"/>
    </source>
</evidence>
<feature type="binding site" evidence="16">
    <location>
        <position position="194"/>
    </location>
    <ligand>
        <name>substrate</name>
    </ligand>
</feature>
<evidence type="ECO:0000256" key="12">
    <source>
        <dbReference type="ARBA" id="ARBA00022958"/>
    </source>
</evidence>
<comment type="cofactor">
    <cofactor evidence="16">
        <name>NH4(+)</name>
        <dbReference type="ChEBI" id="CHEBI:28938"/>
    </cofactor>
    <cofactor evidence="16">
        <name>K(+)</name>
        <dbReference type="ChEBI" id="CHEBI:29103"/>
    </cofactor>
    <text evidence="16">A monovalent cation. Ammonium or potassium.</text>
</comment>
<evidence type="ECO:0000256" key="8">
    <source>
        <dbReference type="ARBA" id="ARBA00022679"/>
    </source>
</evidence>